<evidence type="ECO:0000256" key="4">
    <source>
        <dbReference type="ARBA" id="ARBA00022679"/>
    </source>
</evidence>
<proteinExistence type="inferred from homology"/>
<evidence type="ECO:0000256" key="10">
    <source>
        <dbReference type="ARBA" id="ARBA00051680"/>
    </source>
</evidence>
<dbReference type="PANTHER" id="PTHR24058">
    <property type="entry name" value="DUAL SPECIFICITY PROTEIN KINASE"/>
    <property type="match status" value="1"/>
</dbReference>
<dbReference type="SUPFAM" id="SSF56112">
    <property type="entry name" value="Protein kinase-like (PK-like)"/>
    <property type="match status" value="1"/>
</dbReference>
<dbReference type="Pfam" id="PF00069">
    <property type="entry name" value="Pkinase"/>
    <property type="match status" value="1"/>
</dbReference>
<feature type="region of interest" description="Disordered" evidence="12">
    <location>
        <begin position="78"/>
        <end position="99"/>
    </location>
</feature>
<keyword evidence="3" id="KW-0723">Serine/threonine-protein kinase</keyword>
<dbReference type="InterPro" id="IPR017441">
    <property type="entry name" value="Protein_kinase_ATP_BS"/>
</dbReference>
<feature type="domain" description="Protein kinase" evidence="13">
    <location>
        <begin position="424"/>
        <end position="796"/>
    </location>
</feature>
<dbReference type="AlphaFoldDB" id="A0AAV2T0J8"/>
<evidence type="ECO:0000313" key="14">
    <source>
        <dbReference type="EMBL" id="CAL5129541.1"/>
    </source>
</evidence>
<protein>
    <recommendedName>
        <fullName evidence="2">dual-specificity kinase</fullName>
        <ecNumber evidence="2">2.7.12.1</ecNumber>
    </recommendedName>
</protein>
<feature type="compositionally biased region" description="Polar residues" evidence="12">
    <location>
        <begin position="886"/>
        <end position="902"/>
    </location>
</feature>
<dbReference type="GO" id="GO:0005524">
    <property type="term" value="F:ATP binding"/>
    <property type="evidence" value="ECO:0007669"/>
    <property type="project" value="UniProtKB-UniRule"/>
</dbReference>
<organism evidence="14 15">
    <name type="scientific">Calicophoron daubneyi</name>
    <name type="common">Rumen fluke</name>
    <name type="synonym">Paramphistomum daubneyi</name>
    <dbReference type="NCBI Taxonomy" id="300641"/>
    <lineage>
        <taxon>Eukaryota</taxon>
        <taxon>Metazoa</taxon>
        <taxon>Spiralia</taxon>
        <taxon>Lophotrochozoa</taxon>
        <taxon>Platyhelminthes</taxon>
        <taxon>Trematoda</taxon>
        <taxon>Digenea</taxon>
        <taxon>Plagiorchiida</taxon>
        <taxon>Pronocephalata</taxon>
        <taxon>Paramphistomoidea</taxon>
        <taxon>Paramphistomidae</taxon>
        <taxon>Calicophoron</taxon>
    </lineage>
</organism>
<name>A0AAV2T0J8_CALDB</name>
<dbReference type="SMART" id="SM00220">
    <property type="entry name" value="S_TKc"/>
    <property type="match status" value="1"/>
</dbReference>
<evidence type="ECO:0000256" key="12">
    <source>
        <dbReference type="SAM" id="MobiDB-lite"/>
    </source>
</evidence>
<dbReference type="InterPro" id="IPR008271">
    <property type="entry name" value="Ser/Thr_kinase_AS"/>
</dbReference>
<keyword evidence="5 11" id="KW-0547">Nucleotide-binding</keyword>
<dbReference type="InterPro" id="IPR050494">
    <property type="entry name" value="Ser_Thr_dual-spec_kinase"/>
</dbReference>
<evidence type="ECO:0000256" key="11">
    <source>
        <dbReference type="PROSITE-ProRule" id="PRU10141"/>
    </source>
</evidence>
<dbReference type="Gene3D" id="3.30.10.30">
    <property type="entry name" value="DYRK"/>
    <property type="match status" value="1"/>
</dbReference>
<dbReference type="InterPro" id="IPR042521">
    <property type="entry name" value="DYRK"/>
</dbReference>
<dbReference type="PROSITE" id="PS00108">
    <property type="entry name" value="PROTEIN_KINASE_ST"/>
    <property type="match status" value="1"/>
</dbReference>
<evidence type="ECO:0000256" key="3">
    <source>
        <dbReference type="ARBA" id="ARBA00022527"/>
    </source>
</evidence>
<reference evidence="14" key="1">
    <citation type="submission" date="2024-06" db="EMBL/GenBank/DDBJ databases">
        <authorList>
            <person name="Liu X."/>
            <person name="Lenzi L."/>
            <person name="Haldenby T S."/>
            <person name="Uol C."/>
        </authorList>
    </citation>
    <scope>NUCLEOTIDE SEQUENCE</scope>
</reference>
<keyword evidence="6" id="KW-0418">Kinase</keyword>
<dbReference type="InterPro" id="IPR011009">
    <property type="entry name" value="Kinase-like_dom_sf"/>
</dbReference>
<dbReference type="GO" id="GO:0005634">
    <property type="term" value="C:nucleus"/>
    <property type="evidence" value="ECO:0007669"/>
    <property type="project" value="TreeGrafter"/>
</dbReference>
<gene>
    <name evidence="14" type="ORF">CDAUBV1_LOCUS586</name>
</gene>
<evidence type="ECO:0000256" key="2">
    <source>
        <dbReference type="ARBA" id="ARBA00013203"/>
    </source>
</evidence>
<dbReference type="Gene3D" id="1.10.510.10">
    <property type="entry name" value="Transferase(Phosphotransferase) domain 1"/>
    <property type="match status" value="1"/>
</dbReference>
<dbReference type="PANTHER" id="PTHR24058:SF112">
    <property type="entry name" value="DUAL SPECIFICITY TYROSINE-PHOSPHORYLATION-REGULATED KINASE 3 HOMOLOG-RELATED"/>
    <property type="match status" value="1"/>
</dbReference>
<evidence type="ECO:0000256" key="1">
    <source>
        <dbReference type="ARBA" id="ARBA00008867"/>
    </source>
</evidence>
<keyword evidence="7 11" id="KW-0067">ATP-binding</keyword>
<evidence type="ECO:0000256" key="9">
    <source>
        <dbReference type="ARBA" id="ARBA00049308"/>
    </source>
</evidence>
<evidence type="ECO:0000256" key="5">
    <source>
        <dbReference type="ARBA" id="ARBA00022741"/>
    </source>
</evidence>
<dbReference type="GO" id="GO:0004712">
    <property type="term" value="F:protein serine/threonine/tyrosine kinase activity"/>
    <property type="evidence" value="ECO:0007669"/>
    <property type="project" value="UniProtKB-EC"/>
</dbReference>
<feature type="region of interest" description="Disordered" evidence="12">
    <location>
        <begin position="742"/>
        <end position="763"/>
    </location>
</feature>
<feature type="compositionally biased region" description="Polar residues" evidence="12">
    <location>
        <begin position="693"/>
        <end position="704"/>
    </location>
</feature>
<evidence type="ECO:0000256" key="7">
    <source>
        <dbReference type="ARBA" id="ARBA00022840"/>
    </source>
</evidence>
<feature type="region of interest" description="Disordered" evidence="12">
    <location>
        <begin position="884"/>
        <end position="914"/>
    </location>
</feature>
<dbReference type="InterPro" id="IPR000719">
    <property type="entry name" value="Prot_kinase_dom"/>
</dbReference>
<comment type="catalytic activity">
    <reaction evidence="10">
        <text>L-tyrosyl-[protein] + ATP = O-phospho-L-tyrosyl-[protein] + ADP + H(+)</text>
        <dbReference type="Rhea" id="RHEA:10596"/>
        <dbReference type="Rhea" id="RHEA-COMP:10136"/>
        <dbReference type="Rhea" id="RHEA-COMP:20101"/>
        <dbReference type="ChEBI" id="CHEBI:15378"/>
        <dbReference type="ChEBI" id="CHEBI:30616"/>
        <dbReference type="ChEBI" id="CHEBI:46858"/>
        <dbReference type="ChEBI" id="CHEBI:61978"/>
        <dbReference type="ChEBI" id="CHEBI:456216"/>
        <dbReference type="EC" id="2.7.12.1"/>
    </reaction>
</comment>
<evidence type="ECO:0000256" key="8">
    <source>
        <dbReference type="ARBA" id="ARBA00049003"/>
    </source>
</evidence>
<comment type="similarity">
    <text evidence="1">Belongs to the protein kinase superfamily. CMGC Ser/Thr protein kinase family. MNB/DYRK subfamily.</text>
</comment>
<comment type="catalytic activity">
    <reaction evidence="8">
        <text>L-seryl-[protein] + ATP = O-phospho-L-seryl-[protein] + ADP + H(+)</text>
        <dbReference type="Rhea" id="RHEA:17989"/>
        <dbReference type="Rhea" id="RHEA-COMP:9863"/>
        <dbReference type="Rhea" id="RHEA-COMP:11604"/>
        <dbReference type="ChEBI" id="CHEBI:15378"/>
        <dbReference type="ChEBI" id="CHEBI:29999"/>
        <dbReference type="ChEBI" id="CHEBI:30616"/>
        <dbReference type="ChEBI" id="CHEBI:83421"/>
        <dbReference type="ChEBI" id="CHEBI:456216"/>
        <dbReference type="EC" id="2.7.12.1"/>
    </reaction>
</comment>
<dbReference type="EC" id="2.7.12.1" evidence="2"/>
<dbReference type="PROSITE" id="PS50011">
    <property type="entry name" value="PROTEIN_KINASE_DOM"/>
    <property type="match status" value="1"/>
</dbReference>
<evidence type="ECO:0000313" key="15">
    <source>
        <dbReference type="Proteomes" id="UP001497525"/>
    </source>
</evidence>
<dbReference type="PROSITE" id="PS00107">
    <property type="entry name" value="PROTEIN_KINASE_ATP"/>
    <property type="match status" value="1"/>
</dbReference>
<dbReference type="GO" id="GO:0005737">
    <property type="term" value="C:cytoplasm"/>
    <property type="evidence" value="ECO:0007669"/>
    <property type="project" value="TreeGrafter"/>
</dbReference>
<dbReference type="EMBL" id="CAXLJL010000002">
    <property type="protein sequence ID" value="CAL5129541.1"/>
    <property type="molecule type" value="Genomic_DNA"/>
</dbReference>
<keyword evidence="4" id="KW-0808">Transferase</keyword>
<dbReference type="Gene3D" id="3.30.200.20">
    <property type="entry name" value="Phosphorylase Kinase, domain 1"/>
    <property type="match status" value="1"/>
</dbReference>
<evidence type="ECO:0000259" key="13">
    <source>
        <dbReference type="PROSITE" id="PS50011"/>
    </source>
</evidence>
<comment type="catalytic activity">
    <reaction evidence="9">
        <text>L-threonyl-[protein] + ATP = O-phospho-L-threonyl-[protein] + ADP + H(+)</text>
        <dbReference type="Rhea" id="RHEA:46608"/>
        <dbReference type="Rhea" id="RHEA-COMP:11060"/>
        <dbReference type="Rhea" id="RHEA-COMP:11605"/>
        <dbReference type="ChEBI" id="CHEBI:15378"/>
        <dbReference type="ChEBI" id="CHEBI:30013"/>
        <dbReference type="ChEBI" id="CHEBI:30616"/>
        <dbReference type="ChEBI" id="CHEBI:61977"/>
        <dbReference type="ChEBI" id="CHEBI:456216"/>
        <dbReference type="EC" id="2.7.12.1"/>
    </reaction>
</comment>
<dbReference type="GO" id="GO:0004674">
    <property type="term" value="F:protein serine/threonine kinase activity"/>
    <property type="evidence" value="ECO:0007669"/>
    <property type="project" value="UniProtKB-KW"/>
</dbReference>
<dbReference type="Proteomes" id="UP001497525">
    <property type="component" value="Unassembled WGS sequence"/>
</dbReference>
<feature type="binding site" evidence="11">
    <location>
        <position position="453"/>
    </location>
    <ligand>
        <name>ATP</name>
        <dbReference type="ChEBI" id="CHEBI:30616"/>
    </ligand>
</feature>
<dbReference type="GO" id="GO:0005856">
    <property type="term" value="C:cytoskeleton"/>
    <property type="evidence" value="ECO:0007669"/>
    <property type="project" value="TreeGrafter"/>
</dbReference>
<comment type="caution">
    <text evidence="14">The sequence shown here is derived from an EMBL/GenBank/DDBJ whole genome shotgun (WGS) entry which is preliminary data.</text>
</comment>
<feature type="compositionally biased region" description="Basic and acidic residues" evidence="12">
    <location>
        <begin position="78"/>
        <end position="89"/>
    </location>
</feature>
<sequence length="997" mass="113944">MALYAEDGATLALRSLYETRRRDLQAKVGVENDILGTRGDKGSMRQRYMNHPSSCQFYRRPSAYNTYFFYGNDLRHPTHEHAHMREPPKPPRTLSTSSLTQKAEISSINKSFKSIKANQDYFARSKPLSARTSNVTPSSFASKFVYGLPDGGYNAKELPLTERLDEIRTRRSYASMKYARPKYFSGHKRWSEPRQSVGSDSNKFWPKFEFGSTKPNMLNHGRFSYSTESGTYGSAASRLFPCFSSDHISTSTNQTGREVQPPERAHHRMKLSSLDLSLPDSNYGGVIQTKQTLSAYDYSGPEGTRFPSALAGTRTRECNGVEGRVINESVRGNETNDHNSAKSPISPRLALKRYWSKLTSYEKTEILDYPSVYFLGLNVKKRHPEDYTSVSAQSDENEVAKFSCFDDAQSSYVVTIGDHVAYRFEIIKILGKGSFGQVVQAYDHCTGQNVALKIIRSEERFARQAQEEIRILRTLNDRDRNNGHNIVKLLDHFNFRRHVCMVFELLSMNLYELLHRNEFQGISQPTVCKLTRSILQCLELMHGNHIIHCDLKPENVLLRTMGRCSIKVIDFGSSCFEDKRIYTYIQSRFYRAPEVILGMPYGTPIDMWSLGCIVVELITGLPLFPGEDEDDQLACIMEVLDVPPCDLMKKAKRWQVFFSSTGEPRYVSEQRREYANDEEVVGDVENVKEANDDNQPPSAQSTNAAGIVRSRHKSRSHKWKPRLPPGSVDLIRALTSSKRSSVYDPFSEAQASRKSRSRTSRCEPYDPDMLDFIRGCLRWRPEERMNPTEALLHPWITKTRAVSSAEPSVKNTPSVQLNDFPDLRLHLKDLNSSLTSNACIASSGNSEDLLRSVQKVKLRRPQQIVEEEETTGNQRDHCQIVEAGNEESNFRSSSTDQRSIHSLPNRRESSAGTLARRHSWRDFRNGAGDLKDYRSFLNSELPNVTIVHDESGGNLEETLQVHQPRSTRMWRNGYFPRYFHTDEAHSYRVSRDQNYFK</sequence>
<accession>A0AAV2T0J8</accession>
<feature type="compositionally biased region" description="Basic residues" evidence="12">
    <location>
        <begin position="709"/>
        <end position="721"/>
    </location>
</feature>
<evidence type="ECO:0000256" key="6">
    <source>
        <dbReference type="ARBA" id="ARBA00022777"/>
    </source>
</evidence>
<feature type="region of interest" description="Disordered" evidence="12">
    <location>
        <begin position="687"/>
        <end position="724"/>
    </location>
</feature>